<sequence length="599" mass="67303">MSPAFIMRTSEPYQLPGTGSFRPNNLRYNSLRSAQHPTGYHRVYVIYNAIMYRGTSFIFPAHRVRPSTGNNGRSPLTPEADRTDHTNHTNRKRHRTWTPFVVLWAVMSTILILLTVSTHPSDSVYTLQYQGGTFLVDRSQYQQLADAFLHGRIWIDAHVPDWLAAMDNPYDEQARGTLGMQTGDPSRWDWAFYHGRYYCYFGPLPALLLFAPFKALTGTDLPTAVGCAFLAILACASLIFLIETLWKRYWHGTPRWLAVLVCTAIVAASGLTYLVLVPWFYSIPILASLALAPAGIALWARSSGDGHHTPRTPFIAIGSTLVALTIACRPAFILTAVFGIILLWPQIRTRDILSTRSRHAILSTIAAILPFLIIGCAMMAYNTARFDDPFDFGAAYNLTGCDLTQRHVSLKARLYSVLLLFLTPIGFTREFPYTMDVFSLDEANPWGFLFRNRNIIPEQFAGGLVALSPICLLALPAAIRYFIRLRRSQNSHATQCGAIGLTFLVLAVLIACIDGPFGVNARYLCDMTWLMLIGTMCLLFVWNTDARENGRRWLTVVIVALLIVGIGLQLLWLMTPGRSESWNVSNPALYDWLRRLFTF</sequence>
<evidence type="ECO:0000313" key="2">
    <source>
        <dbReference type="Proteomes" id="UP000095647"/>
    </source>
</evidence>
<organism evidence="1 2">
    <name type="scientific">Bifidobacterium adolescentis</name>
    <dbReference type="NCBI Taxonomy" id="1680"/>
    <lineage>
        <taxon>Bacteria</taxon>
        <taxon>Bacillati</taxon>
        <taxon>Actinomycetota</taxon>
        <taxon>Actinomycetes</taxon>
        <taxon>Bifidobacteriales</taxon>
        <taxon>Bifidobacteriaceae</taxon>
        <taxon>Bifidobacterium</taxon>
    </lineage>
</organism>
<dbReference type="EMBL" id="CYYI01000002">
    <property type="protein sequence ID" value="CUN55623.1"/>
    <property type="molecule type" value="Genomic_DNA"/>
</dbReference>
<keyword evidence="1" id="KW-0808">Transferase</keyword>
<proteinExistence type="predicted"/>
<reference evidence="1 2" key="1">
    <citation type="submission" date="2015-09" db="EMBL/GenBank/DDBJ databases">
        <authorList>
            <consortium name="Pathogen Informatics"/>
        </authorList>
    </citation>
    <scope>NUCLEOTIDE SEQUENCE [LARGE SCALE GENOMIC DNA]</scope>
    <source>
        <strain evidence="1 2">2789STDY5608824</strain>
    </source>
</reference>
<name>A0A173XVT4_BIFAD</name>
<evidence type="ECO:0000313" key="1">
    <source>
        <dbReference type="EMBL" id="CUN55623.1"/>
    </source>
</evidence>
<dbReference type="GO" id="GO:0016740">
    <property type="term" value="F:transferase activity"/>
    <property type="evidence" value="ECO:0007669"/>
    <property type="project" value="UniProtKB-KW"/>
</dbReference>
<dbReference type="Proteomes" id="UP000095647">
    <property type="component" value="Unassembled WGS sequence"/>
</dbReference>
<accession>A0A173XVT4</accession>
<protein>
    <submittedName>
        <fullName evidence="1">Putative PMT family glycosyltransferase</fullName>
    </submittedName>
</protein>
<dbReference type="AlphaFoldDB" id="A0A173XVT4"/>
<gene>
    <name evidence="1" type="ORF">ERS852382_00761</name>
</gene>